<dbReference type="FunFam" id="1.10.10.60:FF:000010">
    <property type="entry name" value="Transcriptional activator Myb isoform A"/>
    <property type="match status" value="1"/>
</dbReference>
<keyword evidence="6" id="KW-0539">Nucleus</keyword>
<name>A0A4S4DYX3_CAMSN</name>
<dbReference type="PANTHER" id="PTHR45614:SF252">
    <property type="entry name" value="TRANSCRIPTION FACTOR MYB3R-2-LIKE"/>
    <property type="match status" value="1"/>
</dbReference>
<evidence type="ECO:0000256" key="4">
    <source>
        <dbReference type="ARBA" id="ARBA00023125"/>
    </source>
</evidence>
<keyword evidence="3" id="KW-0805">Transcription regulation</keyword>
<dbReference type="FunFam" id="1.10.10.60:FF:000016">
    <property type="entry name" value="Transcriptional activator Myb isoform A"/>
    <property type="match status" value="1"/>
</dbReference>
<evidence type="ECO:0000256" key="5">
    <source>
        <dbReference type="ARBA" id="ARBA00023163"/>
    </source>
</evidence>
<feature type="domain" description="Myb-like" evidence="7">
    <location>
        <begin position="102"/>
        <end position="153"/>
    </location>
</feature>
<accession>A0A4S4DYX3</accession>
<dbReference type="Proteomes" id="UP000306102">
    <property type="component" value="Unassembled WGS sequence"/>
</dbReference>
<proteinExistence type="predicted"/>
<evidence type="ECO:0000256" key="2">
    <source>
        <dbReference type="ARBA" id="ARBA00022737"/>
    </source>
</evidence>
<evidence type="ECO:0000256" key="3">
    <source>
        <dbReference type="ARBA" id="ARBA00023015"/>
    </source>
</evidence>
<evidence type="ECO:0000313" key="10">
    <source>
        <dbReference type="Proteomes" id="UP000306102"/>
    </source>
</evidence>
<keyword evidence="5" id="KW-0804">Transcription</keyword>
<feature type="domain" description="Myb-like" evidence="7">
    <location>
        <begin position="154"/>
        <end position="204"/>
    </location>
</feature>
<feature type="domain" description="HTH myb-type" evidence="8">
    <location>
        <begin position="158"/>
        <end position="208"/>
    </location>
</feature>
<keyword evidence="2" id="KW-0677">Repeat</keyword>
<comment type="subcellular location">
    <subcellularLocation>
        <location evidence="1">Nucleus</location>
    </subcellularLocation>
</comment>
<dbReference type="PROSITE" id="PS50090">
    <property type="entry name" value="MYB_LIKE"/>
    <property type="match status" value="3"/>
</dbReference>
<feature type="domain" description="Myb-like" evidence="7">
    <location>
        <begin position="50"/>
        <end position="101"/>
    </location>
</feature>
<dbReference type="GO" id="GO:0000978">
    <property type="term" value="F:RNA polymerase II cis-regulatory region sequence-specific DNA binding"/>
    <property type="evidence" value="ECO:0007669"/>
    <property type="project" value="TreeGrafter"/>
</dbReference>
<dbReference type="CDD" id="cd00167">
    <property type="entry name" value="SANT"/>
    <property type="match status" value="3"/>
</dbReference>
<dbReference type="PROSITE" id="PS51294">
    <property type="entry name" value="HTH_MYB"/>
    <property type="match status" value="3"/>
</dbReference>
<protein>
    <submittedName>
        <fullName evidence="9">Uncharacterized protein</fullName>
    </submittedName>
</protein>
<dbReference type="SMART" id="SM00717">
    <property type="entry name" value="SANT"/>
    <property type="match status" value="3"/>
</dbReference>
<sequence>MVEVKEEEEYIVGLTKEVQFASCSPVSDSSCCDNLTPRSPSVQGMITCPMKRSSQAGWTEEEDNLLSEVVRKFNGKNWKKIAECIPGRTDVQCLHRWQKVLNPELVKGPWTKAEDDCIIGLVEKYGCKKWSAIAKFLPGRIGKQCRERWHNHLDPAIKKEAWTKEEEVVLAYYHRIYGNKWAELARFLPGRTDNAIKNHWNCSVKKKLDLNLLPSSVQTAPPEFYSRGTKSVCTEVTVATHGVSETGSPDPRRGKKHVSETCSTELVLGNANVGDRCLELNPSRIGTCRSSEAGVNKLLNPLRRIQSNGTDAVASGLTSEPCHGNGYHDTHGPLKASSLDDFFLASGSTKSSFTPLNVVLPVAPERMFESPKRHKGCGLGIMNSESGGLSSNSFLSLSTFGFREHKGEFGKKNIVHVTPHPEDKYNGFLCNKPPHLKDSVIPKETGAGCASVDPLDLALSISVSGSSPESSLRKSVMSYKNTPSIIRKQTSREADSRHSSDCNYTSAQNSCTHEGDFTNVKQGVHSLFHRSQTSVVDRSLEKRLEYEFDKEWDSATVRCFTPVSATATSLLYFGANMISSSSNALTNMPIMPLSGKQSQNSQLLSFDLVIDVRNEHMLLSSKVPSDYNSDSMFNDNCSSIAKAVVLYQPIFNTSDNSE</sequence>
<comment type="caution">
    <text evidence="9">The sequence shown here is derived from an EMBL/GenBank/DDBJ whole genome shotgun (WGS) entry which is preliminary data.</text>
</comment>
<gene>
    <name evidence="9" type="ORF">TEA_012734</name>
</gene>
<reference evidence="9 10" key="1">
    <citation type="journal article" date="2018" name="Proc. Natl. Acad. Sci. U.S.A.">
        <title>Draft genome sequence of Camellia sinensis var. sinensis provides insights into the evolution of the tea genome and tea quality.</title>
        <authorList>
            <person name="Wei C."/>
            <person name="Yang H."/>
            <person name="Wang S."/>
            <person name="Zhao J."/>
            <person name="Liu C."/>
            <person name="Gao L."/>
            <person name="Xia E."/>
            <person name="Lu Y."/>
            <person name="Tai Y."/>
            <person name="She G."/>
            <person name="Sun J."/>
            <person name="Cao H."/>
            <person name="Tong W."/>
            <person name="Gao Q."/>
            <person name="Li Y."/>
            <person name="Deng W."/>
            <person name="Jiang X."/>
            <person name="Wang W."/>
            <person name="Chen Q."/>
            <person name="Zhang S."/>
            <person name="Li H."/>
            <person name="Wu J."/>
            <person name="Wang P."/>
            <person name="Li P."/>
            <person name="Shi C."/>
            <person name="Zheng F."/>
            <person name="Jian J."/>
            <person name="Huang B."/>
            <person name="Shan D."/>
            <person name="Shi M."/>
            <person name="Fang C."/>
            <person name="Yue Y."/>
            <person name="Li F."/>
            <person name="Li D."/>
            <person name="Wei S."/>
            <person name="Han B."/>
            <person name="Jiang C."/>
            <person name="Yin Y."/>
            <person name="Xia T."/>
            <person name="Zhang Z."/>
            <person name="Bennetzen J.L."/>
            <person name="Zhao S."/>
            <person name="Wan X."/>
        </authorList>
    </citation>
    <scope>NUCLEOTIDE SEQUENCE [LARGE SCALE GENOMIC DNA]</scope>
    <source>
        <strain evidence="10">cv. Shuchazao</strain>
        <tissue evidence="9">Leaf</tissue>
    </source>
</reference>
<dbReference type="AlphaFoldDB" id="A0A4S4DYX3"/>
<dbReference type="Gene3D" id="1.10.10.60">
    <property type="entry name" value="Homeodomain-like"/>
    <property type="match status" value="3"/>
</dbReference>
<dbReference type="Pfam" id="PF00249">
    <property type="entry name" value="Myb_DNA-binding"/>
    <property type="match status" value="1"/>
</dbReference>
<evidence type="ECO:0000256" key="1">
    <source>
        <dbReference type="ARBA" id="ARBA00004123"/>
    </source>
</evidence>
<evidence type="ECO:0000256" key="6">
    <source>
        <dbReference type="ARBA" id="ARBA00023242"/>
    </source>
</evidence>
<dbReference type="SUPFAM" id="SSF46689">
    <property type="entry name" value="Homeodomain-like"/>
    <property type="match status" value="2"/>
</dbReference>
<feature type="domain" description="HTH myb-type" evidence="8">
    <location>
        <begin position="58"/>
        <end position="101"/>
    </location>
</feature>
<dbReference type="InterPro" id="IPR017930">
    <property type="entry name" value="Myb_dom"/>
</dbReference>
<organism evidence="9 10">
    <name type="scientific">Camellia sinensis var. sinensis</name>
    <name type="common">China tea</name>
    <dbReference type="NCBI Taxonomy" id="542762"/>
    <lineage>
        <taxon>Eukaryota</taxon>
        <taxon>Viridiplantae</taxon>
        <taxon>Streptophyta</taxon>
        <taxon>Embryophyta</taxon>
        <taxon>Tracheophyta</taxon>
        <taxon>Spermatophyta</taxon>
        <taxon>Magnoliopsida</taxon>
        <taxon>eudicotyledons</taxon>
        <taxon>Gunneridae</taxon>
        <taxon>Pentapetalae</taxon>
        <taxon>asterids</taxon>
        <taxon>Ericales</taxon>
        <taxon>Theaceae</taxon>
        <taxon>Camellia</taxon>
    </lineage>
</organism>
<keyword evidence="10" id="KW-1185">Reference proteome</keyword>
<dbReference type="GO" id="GO:0005634">
    <property type="term" value="C:nucleus"/>
    <property type="evidence" value="ECO:0007669"/>
    <property type="project" value="UniProtKB-SubCell"/>
</dbReference>
<evidence type="ECO:0000313" key="9">
    <source>
        <dbReference type="EMBL" id="THG08640.1"/>
    </source>
</evidence>
<dbReference type="InterPro" id="IPR050560">
    <property type="entry name" value="MYB_TF"/>
</dbReference>
<dbReference type="InterPro" id="IPR001005">
    <property type="entry name" value="SANT/Myb"/>
</dbReference>
<dbReference type="PANTHER" id="PTHR45614">
    <property type="entry name" value="MYB PROTEIN-RELATED"/>
    <property type="match status" value="1"/>
</dbReference>
<feature type="domain" description="HTH myb-type" evidence="8">
    <location>
        <begin position="102"/>
        <end position="157"/>
    </location>
</feature>
<dbReference type="GO" id="GO:0000981">
    <property type="term" value="F:DNA-binding transcription factor activity, RNA polymerase II-specific"/>
    <property type="evidence" value="ECO:0007669"/>
    <property type="project" value="TreeGrafter"/>
</dbReference>
<evidence type="ECO:0000259" key="7">
    <source>
        <dbReference type="PROSITE" id="PS50090"/>
    </source>
</evidence>
<dbReference type="InterPro" id="IPR009057">
    <property type="entry name" value="Homeodomain-like_sf"/>
</dbReference>
<evidence type="ECO:0000259" key="8">
    <source>
        <dbReference type="PROSITE" id="PS51294"/>
    </source>
</evidence>
<dbReference type="EMBL" id="SDRB02009218">
    <property type="protein sequence ID" value="THG08640.1"/>
    <property type="molecule type" value="Genomic_DNA"/>
</dbReference>
<keyword evidence="4" id="KW-0238">DNA-binding</keyword>
<dbReference type="Pfam" id="PF13921">
    <property type="entry name" value="Myb_DNA-bind_6"/>
    <property type="match status" value="1"/>
</dbReference>